<gene>
    <name evidence="2" type="ORF">CIT26_23225</name>
</gene>
<keyword evidence="3" id="KW-1185">Reference proteome</keyword>
<proteinExistence type="predicted"/>
<dbReference type="EMBL" id="NPKJ01000060">
    <property type="protein sequence ID" value="PAQ07291.1"/>
    <property type="molecule type" value="Genomic_DNA"/>
</dbReference>
<reference evidence="2 3" key="1">
    <citation type="submission" date="2017-08" db="EMBL/GenBank/DDBJ databases">
        <title>Mesorhizobium wenxinae sp. nov., a novel rhizobial species isolated from root nodules of chickpea (Cicer arietinum L.).</title>
        <authorList>
            <person name="Zhang J."/>
        </authorList>
    </citation>
    <scope>NUCLEOTIDE SEQUENCE [LARGE SCALE GENOMIC DNA]</scope>
    <source>
        <strain evidence="2 3">SDW018</strain>
    </source>
</reference>
<name>A0A271LGN9_9HYPH</name>
<feature type="compositionally biased region" description="Basic residues" evidence="1">
    <location>
        <begin position="32"/>
        <end position="44"/>
    </location>
</feature>
<accession>A0A271LGN9</accession>
<dbReference type="AlphaFoldDB" id="A0A271LGN9"/>
<evidence type="ECO:0000313" key="2">
    <source>
        <dbReference type="EMBL" id="PAQ07291.1"/>
    </source>
</evidence>
<protein>
    <submittedName>
        <fullName evidence="2">Uncharacterized protein</fullName>
    </submittedName>
</protein>
<organism evidence="2 3">
    <name type="scientific">Mesorhizobium temperatum</name>
    <dbReference type="NCBI Taxonomy" id="241416"/>
    <lineage>
        <taxon>Bacteria</taxon>
        <taxon>Pseudomonadati</taxon>
        <taxon>Pseudomonadota</taxon>
        <taxon>Alphaproteobacteria</taxon>
        <taxon>Hyphomicrobiales</taxon>
        <taxon>Phyllobacteriaceae</taxon>
        <taxon>Mesorhizobium</taxon>
    </lineage>
</organism>
<comment type="caution">
    <text evidence="2">The sequence shown here is derived from an EMBL/GenBank/DDBJ whole genome shotgun (WGS) entry which is preliminary data.</text>
</comment>
<evidence type="ECO:0000313" key="3">
    <source>
        <dbReference type="Proteomes" id="UP000216442"/>
    </source>
</evidence>
<sequence length="52" mass="5524">MTFPTPILVSAFVLAGAALLALRSAALAARRSTVKVRSNRRRPAGSRSKTND</sequence>
<dbReference type="Proteomes" id="UP000216442">
    <property type="component" value="Unassembled WGS sequence"/>
</dbReference>
<dbReference type="RefSeq" id="WP_095494726.1">
    <property type="nucleotide sequence ID" value="NZ_NPKJ01000060.1"/>
</dbReference>
<feature type="region of interest" description="Disordered" evidence="1">
    <location>
        <begin position="32"/>
        <end position="52"/>
    </location>
</feature>
<evidence type="ECO:0000256" key="1">
    <source>
        <dbReference type="SAM" id="MobiDB-lite"/>
    </source>
</evidence>